<dbReference type="Gene3D" id="1.20.144.10">
    <property type="entry name" value="Phosphatidic acid phosphatase type 2/haloperoxidase"/>
    <property type="match status" value="1"/>
</dbReference>
<sequence length="244" mass="25549">MPAPPPVARYRAHLVAAAVTLIGLLVTVTIPLSFPAGGGPTAFDRGIDDRVHEELDAHRGVYDALVVPSDAYIVLPLLLIGIIFCVRRRDWWSAGFLVLVPELVVAINTWALKPLWDRHLQHYLAYPSGHTVQFVAIATGLLLVAATVRVRIAIGMVAALALAAVAVGMVGLGYHYPTDVVGGTAFAVAAVTACWAVTTTLRMRFETRPARAEAAGDTGAGGRAEPGGKDAAGDSDRTAGTPAA</sequence>
<name>A0ABW6NHQ9_9NOCA</name>
<feature type="transmembrane region" description="Helical" evidence="2">
    <location>
        <begin position="180"/>
        <end position="201"/>
    </location>
</feature>
<keyword evidence="2" id="KW-0812">Transmembrane</keyword>
<comment type="caution">
    <text evidence="4">The sequence shown here is derived from an EMBL/GenBank/DDBJ whole genome shotgun (WGS) entry which is preliminary data.</text>
</comment>
<proteinExistence type="predicted"/>
<reference evidence="4 5" key="1">
    <citation type="submission" date="2024-10" db="EMBL/GenBank/DDBJ databases">
        <title>The Natural Products Discovery Center: Release of the First 8490 Sequenced Strains for Exploring Actinobacteria Biosynthetic Diversity.</title>
        <authorList>
            <person name="Kalkreuter E."/>
            <person name="Kautsar S.A."/>
            <person name="Yang D."/>
            <person name="Bader C.D."/>
            <person name="Teijaro C.N."/>
            <person name="Fluegel L."/>
            <person name="Davis C.M."/>
            <person name="Simpson J.R."/>
            <person name="Lauterbach L."/>
            <person name="Steele A.D."/>
            <person name="Gui C."/>
            <person name="Meng S."/>
            <person name="Li G."/>
            <person name="Viehrig K."/>
            <person name="Ye F."/>
            <person name="Su P."/>
            <person name="Kiefer A.F."/>
            <person name="Nichols A."/>
            <person name="Cepeda A.J."/>
            <person name="Yan W."/>
            <person name="Fan B."/>
            <person name="Jiang Y."/>
            <person name="Adhikari A."/>
            <person name="Zheng C.-J."/>
            <person name="Schuster L."/>
            <person name="Cowan T.M."/>
            <person name="Smanski M.J."/>
            <person name="Chevrette M.G."/>
            <person name="De Carvalho L.P.S."/>
            <person name="Shen B."/>
        </authorList>
    </citation>
    <scope>NUCLEOTIDE SEQUENCE [LARGE SCALE GENOMIC DNA]</scope>
    <source>
        <strain evidence="4 5">NPDC004550</strain>
    </source>
</reference>
<organism evidence="4 5">
    <name type="scientific">Nocardia africana</name>
    <dbReference type="NCBI Taxonomy" id="134964"/>
    <lineage>
        <taxon>Bacteria</taxon>
        <taxon>Bacillati</taxon>
        <taxon>Actinomycetota</taxon>
        <taxon>Actinomycetes</taxon>
        <taxon>Mycobacteriales</taxon>
        <taxon>Nocardiaceae</taxon>
        <taxon>Nocardia</taxon>
    </lineage>
</organism>
<dbReference type="SUPFAM" id="SSF48317">
    <property type="entry name" value="Acid phosphatase/Vanadium-dependent haloperoxidase"/>
    <property type="match status" value="1"/>
</dbReference>
<gene>
    <name evidence="4" type="ORF">ACFYTH_15110</name>
</gene>
<evidence type="ECO:0000313" key="5">
    <source>
        <dbReference type="Proteomes" id="UP001601521"/>
    </source>
</evidence>
<dbReference type="InterPro" id="IPR036938">
    <property type="entry name" value="PAP2/HPO_sf"/>
</dbReference>
<feature type="compositionally biased region" description="Basic and acidic residues" evidence="1">
    <location>
        <begin position="226"/>
        <end position="237"/>
    </location>
</feature>
<feature type="transmembrane region" description="Helical" evidence="2">
    <location>
        <begin position="91"/>
        <end position="111"/>
    </location>
</feature>
<feature type="transmembrane region" description="Helical" evidence="2">
    <location>
        <begin position="12"/>
        <end position="34"/>
    </location>
</feature>
<evidence type="ECO:0000313" key="4">
    <source>
        <dbReference type="EMBL" id="MFF0454690.1"/>
    </source>
</evidence>
<accession>A0ABW6NHQ9</accession>
<feature type="transmembrane region" description="Helical" evidence="2">
    <location>
        <begin position="123"/>
        <end position="145"/>
    </location>
</feature>
<keyword evidence="2" id="KW-1133">Transmembrane helix</keyword>
<protein>
    <submittedName>
        <fullName evidence="4">Phosphatase PAP2 family protein</fullName>
    </submittedName>
</protein>
<keyword evidence="5" id="KW-1185">Reference proteome</keyword>
<dbReference type="RefSeq" id="WP_387251557.1">
    <property type="nucleotide sequence ID" value="NZ_JBIALX010000005.1"/>
</dbReference>
<feature type="transmembrane region" description="Helical" evidence="2">
    <location>
        <begin position="65"/>
        <end position="84"/>
    </location>
</feature>
<dbReference type="Proteomes" id="UP001601521">
    <property type="component" value="Unassembled WGS sequence"/>
</dbReference>
<keyword evidence="2" id="KW-0472">Membrane</keyword>
<feature type="transmembrane region" description="Helical" evidence="2">
    <location>
        <begin position="152"/>
        <end position="174"/>
    </location>
</feature>
<feature type="domain" description="Phosphatidic acid phosphatase type 2/haloperoxidase" evidence="3">
    <location>
        <begin position="123"/>
        <end position="200"/>
    </location>
</feature>
<feature type="region of interest" description="Disordered" evidence="1">
    <location>
        <begin position="211"/>
        <end position="244"/>
    </location>
</feature>
<dbReference type="EMBL" id="JBIALX010000005">
    <property type="protein sequence ID" value="MFF0454690.1"/>
    <property type="molecule type" value="Genomic_DNA"/>
</dbReference>
<evidence type="ECO:0000259" key="3">
    <source>
        <dbReference type="Pfam" id="PF01569"/>
    </source>
</evidence>
<evidence type="ECO:0000256" key="2">
    <source>
        <dbReference type="SAM" id="Phobius"/>
    </source>
</evidence>
<dbReference type="InterPro" id="IPR000326">
    <property type="entry name" value="PAP2/HPO"/>
</dbReference>
<dbReference type="Pfam" id="PF01569">
    <property type="entry name" value="PAP2"/>
    <property type="match status" value="1"/>
</dbReference>
<evidence type="ECO:0000256" key="1">
    <source>
        <dbReference type="SAM" id="MobiDB-lite"/>
    </source>
</evidence>